<accession>A0A059CYB3</accession>
<evidence type="ECO:0000313" key="1">
    <source>
        <dbReference type="EMBL" id="KCW83229.1"/>
    </source>
</evidence>
<proteinExistence type="predicted"/>
<dbReference type="AlphaFoldDB" id="A0A059CYB3"/>
<dbReference type="EMBL" id="KK198754">
    <property type="protein sequence ID" value="KCW83229.1"/>
    <property type="molecule type" value="Genomic_DNA"/>
</dbReference>
<organism evidence="1">
    <name type="scientific">Eucalyptus grandis</name>
    <name type="common">Flooded gum</name>
    <dbReference type="NCBI Taxonomy" id="71139"/>
    <lineage>
        <taxon>Eukaryota</taxon>
        <taxon>Viridiplantae</taxon>
        <taxon>Streptophyta</taxon>
        <taxon>Embryophyta</taxon>
        <taxon>Tracheophyta</taxon>
        <taxon>Spermatophyta</taxon>
        <taxon>Magnoliopsida</taxon>
        <taxon>eudicotyledons</taxon>
        <taxon>Gunneridae</taxon>
        <taxon>Pentapetalae</taxon>
        <taxon>rosids</taxon>
        <taxon>malvids</taxon>
        <taxon>Myrtales</taxon>
        <taxon>Myrtaceae</taxon>
        <taxon>Myrtoideae</taxon>
        <taxon>Eucalypteae</taxon>
        <taxon>Eucalyptus</taxon>
    </lineage>
</organism>
<reference evidence="1" key="1">
    <citation type="submission" date="2013-07" db="EMBL/GenBank/DDBJ databases">
        <title>The genome of Eucalyptus grandis.</title>
        <authorList>
            <person name="Schmutz J."/>
            <person name="Hayes R."/>
            <person name="Myburg A."/>
            <person name="Tuskan G."/>
            <person name="Grattapaglia D."/>
            <person name="Rokhsar D.S."/>
        </authorList>
    </citation>
    <scope>NUCLEOTIDE SEQUENCE</scope>
    <source>
        <tissue evidence="1">Leaf extractions</tissue>
    </source>
</reference>
<dbReference type="Gramene" id="KCW83229">
    <property type="protein sequence ID" value="KCW83229"/>
    <property type="gene ID" value="EUGRSUZ_B00170"/>
</dbReference>
<feature type="non-terminal residue" evidence="1">
    <location>
        <position position="1"/>
    </location>
</feature>
<dbReference type="InParanoid" id="A0A059CYB3"/>
<name>A0A059CYB3_EUCGR</name>
<protein>
    <submittedName>
        <fullName evidence="1">Uncharacterized protein</fullName>
    </submittedName>
</protein>
<gene>
    <name evidence="1" type="ORF">EUGRSUZ_B00170</name>
</gene>
<sequence>YDVPRHSLGKAFSEVVESNGDLHVLVLYVGIAVAEQHDLVVVSYVIVGDGNGGGAVDGVDEPVLAVGQGAVDDPDVAPAEDRHAVTVRYRPIPSDIVCLRIIKSCSPWPSLISTHCKSNTIRNLAT</sequence>